<comment type="cofactor">
    <cofactor evidence="1">
        <name>Mg(2+)</name>
        <dbReference type="ChEBI" id="CHEBI:18420"/>
    </cofactor>
</comment>
<dbReference type="InterPro" id="IPR000086">
    <property type="entry name" value="NUDIX_hydrolase_dom"/>
</dbReference>
<dbReference type="PANTHER" id="PTHR43046">
    <property type="entry name" value="GDP-MANNOSE MANNOSYL HYDROLASE"/>
    <property type="match status" value="1"/>
</dbReference>
<keyword evidence="3" id="KW-0460">Magnesium</keyword>
<dbReference type="PROSITE" id="PS51462">
    <property type="entry name" value="NUDIX"/>
    <property type="match status" value="1"/>
</dbReference>
<proteinExistence type="inferred from homology"/>
<evidence type="ECO:0000256" key="3">
    <source>
        <dbReference type="ARBA" id="ARBA00022842"/>
    </source>
</evidence>
<dbReference type="SUPFAM" id="SSF55811">
    <property type="entry name" value="Nudix"/>
    <property type="match status" value="1"/>
</dbReference>
<dbReference type="InterPro" id="IPR015797">
    <property type="entry name" value="NUDIX_hydrolase-like_dom_sf"/>
</dbReference>
<evidence type="ECO:0000256" key="4">
    <source>
        <dbReference type="RuleBase" id="RU003476"/>
    </source>
</evidence>
<protein>
    <submittedName>
        <fullName evidence="6">NUDIX hydrolase</fullName>
    </submittedName>
</protein>
<gene>
    <name evidence="6" type="ORF">DI564_14570</name>
</gene>
<dbReference type="InterPro" id="IPR020476">
    <property type="entry name" value="Nudix_hydrolase"/>
</dbReference>
<dbReference type="PRINTS" id="PR00502">
    <property type="entry name" value="NUDIXFAMILY"/>
</dbReference>
<dbReference type="Proteomes" id="UP000249046">
    <property type="component" value="Unassembled WGS sequence"/>
</dbReference>
<dbReference type="PANTHER" id="PTHR43046:SF12">
    <property type="entry name" value="GDP-MANNOSE MANNOSYL HYDROLASE"/>
    <property type="match status" value="1"/>
</dbReference>
<dbReference type="InterPro" id="IPR020084">
    <property type="entry name" value="NUDIX_hydrolase_CS"/>
</dbReference>
<dbReference type="Gene3D" id="3.90.79.10">
    <property type="entry name" value="Nucleoside Triphosphate Pyrophosphohydrolase"/>
    <property type="match status" value="1"/>
</dbReference>
<reference evidence="6 7" key="1">
    <citation type="submission" date="2017-08" db="EMBL/GenBank/DDBJ databases">
        <title>Infants hospitalized years apart are colonized by the same room-sourced microbial strains.</title>
        <authorList>
            <person name="Brooks B."/>
            <person name="Olm M.R."/>
            <person name="Firek B.A."/>
            <person name="Baker R."/>
            <person name="Thomas B.C."/>
            <person name="Morowitz M.J."/>
            <person name="Banfield J.F."/>
        </authorList>
    </citation>
    <scope>NUCLEOTIDE SEQUENCE [LARGE SCALE GENOMIC DNA]</scope>
    <source>
        <strain evidence="6">S2_005_003_R2_42</strain>
    </source>
</reference>
<evidence type="ECO:0000256" key="1">
    <source>
        <dbReference type="ARBA" id="ARBA00001946"/>
    </source>
</evidence>
<dbReference type="EMBL" id="QFPO01000016">
    <property type="protein sequence ID" value="PZQ11505.1"/>
    <property type="molecule type" value="Genomic_DNA"/>
</dbReference>
<evidence type="ECO:0000259" key="5">
    <source>
        <dbReference type="PROSITE" id="PS51462"/>
    </source>
</evidence>
<name>A0A2W5K8T8_9GAMM</name>
<dbReference type="Pfam" id="PF00293">
    <property type="entry name" value="NUDIX"/>
    <property type="match status" value="1"/>
</dbReference>
<organism evidence="6 7">
    <name type="scientific">Rhodanobacter denitrificans</name>
    <dbReference type="NCBI Taxonomy" id="666685"/>
    <lineage>
        <taxon>Bacteria</taxon>
        <taxon>Pseudomonadati</taxon>
        <taxon>Pseudomonadota</taxon>
        <taxon>Gammaproteobacteria</taxon>
        <taxon>Lysobacterales</taxon>
        <taxon>Rhodanobacteraceae</taxon>
        <taxon>Rhodanobacter</taxon>
    </lineage>
</organism>
<accession>A0A2W5K8T8</accession>
<feature type="domain" description="Nudix hydrolase" evidence="5">
    <location>
        <begin position="2"/>
        <end position="141"/>
    </location>
</feature>
<sequence>MDTRQSARLVIVDTDGKLLLFRYHDEHREPFWATPGGELLPGESYRDAAQRELGEETGLKLEIGMLLQERDAVYAVARSNPARWLEQYFLVRSPAAPTIRRDNWTDEENSTIQAWTWWGLDDMTTRPGTTFKPEWLPSLLARVLAGEQR</sequence>
<dbReference type="AlphaFoldDB" id="A0A2W5K8T8"/>
<comment type="similarity">
    <text evidence="4">Belongs to the Nudix hydrolase family.</text>
</comment>
<dbReference type="PROSITE" id="PS00893">
    <property type="entry name" value="NUDIX_BOX"/>
    <property type="match status" value="1"/>
</dbReference>
<comment type="caution">
    <text evidence="6">The sequence shown here is derived from an EMBL/GenBank/DDBJ whole genome shotgun (WGS) entry which is preliminary data.</text>
</comment>
<dbReference type="CDD" id="cd04685">
    <property type="entry name" value="NUDIX_Hydrolase"/>
    <property type="match status" value="1"/>
</dbReference>
<evidence type="ECO:0000256" key="2">
    <source>
        <dbReference type="ARBA" id="ARBA00022801"/>
    </source>
</evidence>
<evidence type="ECO:0000313" key="7">
    <source>
        <dbReference type="Proteomes" id="UP000249046"/>
    </source>
</evidence>
<keyword evidence="2 4" id="KW-0378">Hydrolase</keyword>
<dbReference type="GO" id="GO:0016787">
    <property type="term" value="F:hydrolase activity"/>
    <property type="evidence" value="ECO:0007669"/>
    <property type="project" value="UniProtKB-KW"/>
</dbReference>
<evidence type="ECO:0000313" key="6">
    <source>
        <dbReference type="EMBL" id="PZQ11505.1"/>
    </source>
</evidence>